<evidence type="ECO:0000256" key="3">
    <source>
        <dbReference type="ARBA" id="ARBA00022552"/>
    </source>
</evidence>
<dbReference type="Proteomes" id="UP000094801">
    <property type="component" value="Unassembled WGS sequence"/>
</dbReference>
<dbReference type="InterPro" id="IPR027408">
    <property type="entry name" value="PNPase/RNase_PH_dom_sf"/>
</dbReference>
<dbReference type="GO" id="GO:0003723">
    <property type="term" value="F:RNA binding"/>
    <property type="evidence" value="ECO:0007669"/>
    <property type="project" value="TreeGrafter"/>
</dbReference>
<dbReference type="SUPFAM" id="SSF55666">
    <property type="entry name" value="Ribonuclease PH domain 2-like"/>
    <property type="match status" value="1"/>
</dbReference>
<dbReference type="GO" id="GO:0071028">
    <property type="term" value="P:nuclear mRNA surveillance"/>
    <property type="evidence" value="ECO:0007669"/>
    <property type="project" value="TreeGrafter"/>
</dbReference>
<dbReference type="SUPFAM" id="SSF54211">
    <property type="entry name" value="Ribosomal protein S5 domain 2-like"/>
    <property type="match status" value="1"/>
</dbReference>
<protein>
    <recommendedName>
        <fullName evidence="6">Exoribonuclease phosphorolytic domain-containing protein</fullName>
    </recommendedName>
</protein>
<evidence type="ECO:0000256" key="2">
    <source>
        <dbReference type="ARBA" id="ARBA00006678"/>
    </source>
</evidence>
<accession>A0A1E4SWX1</accession>
<dbReference type="EMBL" id="KV453859">
    <property type="protein sequence ID" value="ODV83983.1"/>
    <property type="molecule type" value="Genomic_DNA"/>
</dbReference>
<dbReference type="GO" id="GO:0000467">
    <property type="term" value="P:exonucleolytic trimming to generate mature 3'-end of 5.8S rRNA from tricistronic rRNA transcript (SSU-rRNA, 5.8S rRNA, LSU-rRNA)"/>
    <property type="evidence" value="ECO:0007669"/>
    <property type="project" value="UniProtKB-ARBA"/>
</dbReference>
<reference evidence="8" key="1">
    <citation type="submission" date="2016-04" db="EMBL/GenBank/DDBJ databases">
        <title>Comparative genomics of biotechnologically important yeasts.</title>
        <authorList>
            <consortium name="DOE Joint Genome Institute"/>
            <person name="Riley R."/>
            <person name="Haridas S."/>
            <person name="Wolfe K.H."/>
            <person name="Lopes M.R."/>
            <person name="Hittinger C.T."/>
            <person name="Goker M."/>
            <person name="Salamov A."/>
            <person name="Wisecaver J."/>
            <person name="Long T.M."/>
            <person name="Aerts A.L."/>
            <person name="Barry K."/>
            <person name="Choi C."/>
            <person name="Clum A."/>
            <person name="Coughlan A.Y."/>
            <person name="Deshpande S."/>
            <person name="Douglass A.P."/>
            <person name="Hanson S.J."/>
            <person name="Klenk H.-P."/>
            <person name="Labutti K."/>
            <person name="Lapidus A."/>
            <person name="Lindquist E."/>
            <person name="Lipzen A."/>
            <person name="Meier-Kolthoff J.P."/>
            <person name="Ohm R.A."/>
            <person name="Otillar R.P."/>
            <person name="Pangilinan J."/>
            <person name="Peng Y."/>
            <person name="Rokas A."/>
            <person name="Rosa C.A."/>
            <person name="Scheuner C."/>
            <person name="Sibirny A.A."/>
            <person name="Slot J.C."/>
            <person name="Stielow J.B."/>
            <person name="Sun H."/>
            <person name="Kurtzman C.P."/>
            <person name="Blackwell M."/>
            <person name="Grigoriev I.V."/>
            <person name="Jeffries T.W."/>
        </authorList>
    </citation>
    <scope>NUCLEOTIDE SEQUENCE [LARGE SCALE GENOMIC DNA]</scope>
    <source>
        <strain evidence="8">NRRL YB-2248</strain>
    </source>
</reference>
<keyword evidence="4" id="KW-0271">Exosome</keyword>
<comment type="subcellular location">
    <subcellularLocation>
        <location evidence="1">Nucleus</location>
    </subcellularLocation>
</comment>
<dbReference type="Gene3D" id="3.30.230.70">
    <property type="entry name" value="GHMP Kinase, N-terminal domain"/>
    <property type="match status" value="1"/>
</dbReference>
<dbReference type="GO" id="GO:0000177">
    <property type="term" value="C:cytoplasmic exosome (RNase complex)"/>
    <property type="evidence" value="ECO:0007669"/>
    <property type="project" value="TreeGrafter"/>
</dbReference>
<keyword evidence="8" id="KW-1185">Reference proteome</keyword>
<dbReference type="InterPro" id="IPR050080">
    <property type="entry name" value="RNase_PH"/>
</dbReference>
<dbReference type="GO" id="GO:0000176">
    <property type="term" value="C:nuclear exosome (RNase complex)"/>
    <property type="evidence" value="ECO:0007669"/>
    <property type="project" value="UniProtKB-ARBA"/>
</dbReference>
<dbReference type="OrthoDB" id="27298at2759"/>
<evidence type="ECO:0000256" key="4">
    <source>
        <dbReference type="ARBA" id="ARBA00022835"/>
    </source>
</evidence>
<evidence type="ECO:0000256" key="5">
    <source>
        <dbReference type="ARBA" id="ARBA00023242"/>
    </source>
</evidence>
<comment type="similarity">
    <text evidence="2">Belongs to the RNase PH family.</text>
</comment>
<dbReference type="GO" id="GO:0005730">
    <property type="term" value="C:nucleolus"/>
    <property type="evidence" value="ECO:0007669"/>
    <property type="project" value="TreeGrafter"/>
</dbReference>
<evidence type="ECO:0000259" key="6">
    <source>
        <dbReference type="Pfam" id="PF01138"/>
    </source>
</evidence>
<dbReference type="GO" id="GO:0071051">
    <property type="term" value="P:poly(A)-dependent snoRNA 3'-end processing"/>
    <property type="evidence" value="ECO:0007669"/>
    <property type="project" value="TreeGrafter"/>
</dbReference>
<dbReference type="PANTHER" id="PTHR11953">
    <property type="entry name" value="EXOSOME COMPLEX COMPONENT"/>
    <property type="match status" value="1"/>
</dbReference>
<evidence type="ECO:0000313" key="7">
    <source>
        <dbReference type="EMBL" id="ODV83983.1"/>
    </source>
</evidence>
<proteinExistence type="inferred from homology"/>
<sequence length="224" mass="25275">MSSININTGILEQVDGSCIFQINSTKIISSVTGPIESSRIKNEIPTRAYLDINIIPEKGVSSTRESLLETKLNKILKPMINLNLYPRQSIQIVIQVLKSGEFRDYSITELSTIVNCVYISLLNSGISLKSSFLSSCCVILQNNEIKLNPTIDDLKSCKSNHIAVFNLKNAKTDELIYCDSLGSFSDDQFFKVLNYCATDIEHNNEFIRKSIANTIEKDYIWKFQ</sequence>
<dbReference type="InterPro" id="IPR036345">
    <property type="entry name" value="ExoRNase_PH_dom2_sf"/>
</dbReference>
<name>A0A1E4SWX1_9ASCO</name>
<dbReference type="GO" id="GO:0034475">
    <property type="term" value="P:U4 snRNA 3'-end processing"/>
    <property type="evidence" value="ECO:0007669"/>
    <property type="project" value="TreeGrafter"/>
</dbReference>
<dbReference type="AlphaFoldDB" id="A0A1E4SWX1"/>
<evidence type="ECO:0000256" key="1">
    <source>
        <dbReference type="ARBA" id="ARBA00004123"/>
    </source>
</evidence>
<gene>
    <name evidence="7" type="ORF">CANARDRAFT_201888</name>
</gene>
<dbReference type="GO" id="GO:0071038">
    <property type="term" value="P:TRAMP-dependent tRNA surveillance pathway"/>
    <property type="evidence" value="ECO:0007669"/>
    <property type="project" value="UniProtKB-ARBA"/>
</dbReference>
<feature type="domain" description="Exoribonuclease phosphorolytic" evidence="6">
    <location>
        <begin position="3"/>
        <end position="126"/>
    </location>
</feature>
<dbReference type="GO" id="GO:0016075">
    <property type="term" value="P:rRNA catabolic process"/>
    <property type="evidence" value="ECO:0007669"/>
    <property type="project" value="TreeGrafter"/>
</dbReference>
<keyword evidence="3" id="KW-0698">rRNA processing</keyword>
<dbReference type="InterPro" id="IPR001247">
    <property type="entry name" value="ExoRNase_PH_dom1"/>
</dbReference>
<dbReference type="InterPro" id="IPR020568">
    <property type="entry name" value="Ribosomal_Su5_D2-typ_SF"/>
</dbReference>
<organism evidence="7 8">
    <name type="scientific">[Candida] arabinofermentans NRRL YB-2248</name>
    <dbReference type="NCBI Taxonomy" id="983967"/>
    <lineage>
        <taxon>Eukaryota</taxon>
        <taxon>Fungi</taxon>
        <taxon>Dikarya</taxon>
        <taxon>Ascomycota</taxon>
        <taxon>Saccharomycotina</taxon>
        <taxon>Pichiomycetes</taxon>
        <taxon>Pichiales</taxon>
        <taxon>Pichiaceae</taxon>
        <taxon>Ogataea</taxon>
        <taxon>Ogataea/Candida clade</taxon>
    </lineage>
</organism>
<dbReference type="STRING" id="983967.A0A1E4SWX1"/>
<dbReference type="PANTHER" id="PTHR11953:SF1">
    <property type="entry name" value="EXOSOME COMPLEX COMPONENT RRP46"/>
    <property type="match status" value="1"/>
</dbReference>
<dbReference type="Pfam" id="PF01138">
    <property type="entry name" value="RNase_PH"/>
    <property type="match status" value="1"/>
</dbReference>
<keyword evidence="5" id="KW-0539">Nucleus</keyword>
<evidence type="ECO:0000313" key="8">
    <source>
        <dbReference type="Proteomes" id="UP000094801"/>
    </source>
</evidence>